<evidence type="ECO:0000256" key="6">
    <source>
        <dbReference type="PROSITE-ProRule" id="PRU00239"/>
    </source>
</evidence>
<dbReference type="InterPro" id="IPR038765">
    <property type="entry name" value="Papain-like_cys_pep_sf"/>
</dbReference>
<dbReference type="Pfam" id="PF00648">
    <property type="entry name" value="Peptidase_C2"/>
    <property type="match status" value="2"/>
</dbReference>
<proteinExistence type="inferred from homology"/>
<keyword evidence="7" id="KW-0175">Coiled coil</keyword>
<feature type="active site" evidence="5 6">
    <location>
        <position position="75"/>
    </location>
</feature>
<dbReference type="InterPro" id="IPR001300">
    <property type="entry name" value="Peptidase_C2_calpain_cat"/>
</dbReference>
<dbReference type="PROSITE" id="PS50203">
    <property type="entry name" value="CALPAIN_CAT"/>
    <property type="match status" value="2"/>
</dbReference>
<keyword evidence="3 6" id="KW-0378">Hydrolase</keyword>
<evidence type="ECO:0000256" key="8">
    <source>
        <dbReference type="SAM" id="MobiDB-lite"/>
    </source>
</evidence>
<dbReference type="GO" id="GO:0004198">
    <property type="term" value="F:calcium-dependent cysteine-type endopeptidase activity"/>
    <property type="evidence" value="ECO:0007669"/>
    <property type="project" value="InterPro"/>
</dbReference>
<feature type="domain" description="Calpain catalytic" evidence="9">
    <location>
        <begin position="399"/>
        <end position="814"/>
    </location>
</feature>
<keyword evidence="11" id="KW-1185">Reference proteome</keyword>
<feature type="active site" evidence="5 6">
    <location>
        <position position="268"/>
    </location>
</feature>
<keyword evidence="4 6" id="KW-0788">Thiol protease</keyword>
<evidence type="ECO:0000256" key="1">
    <source>
        <dbReference type="ARBA" id="ARBA00007623"/>
    </source>
</evidence>
<dbReference type="SUPFAM" id="SSF54001">
    <property type="entry name" value="Cysteine proteinases"/>
    <property type="match status" value="2"/>
</dbReference>
<organism evidence="10 11">
    <name type="scientific">Chlamydomonas schloesseri</name>
    <dbReference type="NCBI Taxonomy" id="2026947"/>
    <lineage>
        <taxon>Eukaryota</taxon>
        <taxon>Viridiplantae</taxon>
        <taxon>Chlorophyta</taxon>
        <taxon>core chlorophytes</taxon>
        <taxon>Chlorophyceae</taxon>
        <taxon>CS clade</taxon>
        <taxon>Chlamydomonadales</taxon>
        <taxon>Chlamydomonadaceae</taxon>
        <taxon>Chlamydomonas</taxon>
    </lineage>
</organism>
<dbReference type="OrthoDB" id="424753at2759"/>
<dbReference type="EMBL" id="JAEHOD010000037">
    <property type="protein sequence ID" value="KAG2440679.1"/>
    <property type="molecule type" value="Genomic_DNA"/>
</dbReference>
<evidence type="ECO:0000256" key="3">
    <source>
        <dbReference type="ARBA" id="ARBA00022801"/>
    </source>
</evidence>
<feature type="coiled-coil region" evidence="7">
    <location>
        <begin position="822"/>
        <end position="849"/>
    </location>
</feature>
<evidence type="ECO:0000256" key="7">
    <source>
        <dbReference type="SAM" id="Coils"/>
    </source>
</evidence>
<comment type="caution">
    <text evidence="6">Lacks conserved residue(s) required for the propagation of feature annotation.</text>
</comment>
<evidence type="ECO:0000313" key="11">
    <source>
        <dbReference type="Proteomes" id="UP000613740"/>
    </source>
</evidence>
<evidence type="ECO:0000259" key="9">
    <source>
        <dbReference type="PROSITE" id="PS50203"/>
    </source>
</evidence>
<reference evidence="10" key="1">
    <citation type="journal article" date="2020" name="bioRxiv">
        <title>Comparative genomics of Chlamydomonas.</title>
        <authorList>
            <person name="Craig R.J."/>
            <person name="Hasan A.R."/>
            <person name="Ness R.W."/>
            <person name="Keightley P.D."/>
        </authorList>
    </citation>
    <scope>NUCLEOTIDE SEQUENCE</scope>
    <source>
        <strain evidence="10">CCAP 11/173</strain>
    </source>
</reference>
<dbReference type="PRINTS" id="PR00704">
    <property type="entry name" value="CALPAIN"/>
</dbReference>
<keyword evidence="2 6" id="KW-0645">Protease</keyword>
<evidence type="ECO:0000256" key="5">
    <source>
        <dbReference type="PIRSR" id="PIRSR622684-1"/>
    </source>
</evidence>
<feature type="domain" description="Calpain catalytic" evidence="9">
    <location>
        <begin position="2"/>
        <end position="384"/>
    </location>
</feature>
<comment type="caution">
    <text evidence="10">The sequence shown here is derived from an EMBL/GenBank/DDBJ whole genome shotgun (WGS) entry which is preliminary data.</text>
</comment>
<evidence type="ECO:0000256" key="2">
    <source>
        <dbReference type="ARBA" id="ARBA00022670"/>
    </source>
</evidence>
<sequence>MSFLDPDFPADERSICEVTRKGVIYKGAAVNDVVAWRRLKDLQSFQKATDGKQHVRLFEDGIEAADINQGQLGNCGLLSALACLATRPGGVEELFLTPEYNEEGRYQLRLWDRARKQFREITIDDRIPVWKENGLPCFARPNGNEAWVLLLEKAVAKWAGGYDQLRGGHASWWLQALTGHYTCVFALGSKYGPNRAAGEDRAAWRWLRQELGDKVGALSYREDDPNKFFTQEEMFMAAEYHLSIGNLVAAASEGASDSTHLEGVVRNHAYTVLAARLVAAAAPPPPAADGAAPGGQQQQQQQRSLMMVQVRNPHGSGGREWTGDWSDTSPLWGQHPEVGGWVAAALAYTPPSAAAPGTPTDGCFWMNWPDFARHFHNLIFCCAKGFDYVDEEGAGSPRVFQDSAFPHDHTSLGPDFKLALAAGRSVAGPELDSSGSVVWLRLRDLAAAETFRVGARGLKLFAGGGTHPDDIDGGSGGLMVAAACLANRPGVVEELFLSGSEYRSDGEYQLRLFDPAGLMAAPPSPSPGAVGAVGVAAAAAAGGSSGGGGGAQLVTIDDWIPCFGAGFAAAGRPLTGTRILGAEVWVLLLEKAVAKFVGSYRKLRDCLVPWALAALSGQYTCMLTWQPDKQRWRREELSFKPGEPGSCGRKWAAGDSALIGSDELFGTFATQLLLGCCIAAETDREDVATEATGLAKARYYSVLDARCVKVGGQDVRLIKLRDPARTHEWKGDWSDTSALWDAQPEVAAELEFQREPAAVAAAQNGGDGAADAGPAAAASTAALPGWGMRRDGAFWMPWQDFLTHFRKAAACGNSLRGAARPWAASEEELQRAARKLQRLRAALKKRAEHEALEESRHQEEEVID</sequence>
<comment type="similarity">
    <text evidence="1">Belongs to the peptidase C2 family.</text>
</comment>
<feature type="region of interest" description="Disordered" evidence="8">
    <location>
        <begin position="283"/>
        <end position="304"/>
    </location>
</feature>
<dbReference type="PANTHER" id="PTHR10183">
    <property type="entry name" value="CALPAIN"/>
    <property type="match status" value="1"/>
</dbReference>
<dbReference type="PANTHER" id="PTHR10183:SF379">
    <property type="entry name" value="CALPAIN-5"/>
    <property type="match status" value="1"/>
</dbReference>
<dbReference type="Gene3D" id="3.90.70.10">
    <property type="entry name" value="Cysteine proteinases"/>
    <property type="match status" value="2"/>
</dbReference>
<evidence type="ECO:0000256" key="4">
    <source>
        <dbReference type="ARBA" id="ARBA00022807"/>
    </source>
</evidence>
<dbReference type="GO" id="GO:0006508">
    <property type="term" value="P:proteolysis"/>
    <property type="evidence" value="ECO:0007669"/>
    <property type="project" value="UniProtKB-KW"/>
</dbReference>
<dbReference type="SMART" id="SM00230">
    <property type="entry name" value="CysPc"/>
    <property type="match status" value="1"/>
</dbReference>
<protein>
    <recommendedName>
        <fullName evidence="9">Calpain catalytic domain-containing protein</fullName>
    </recommendedName>
</protein>
<dbReference type="AlphaFoldDB" id="A0A835T8B9"/>
<feature type="active site" evidence="5 6">
    <location>
        <position position="312"/>
    </location>
</feature>
<evidence type="ECO:0000313" key="10">
    <source>
        <dbReference type="EMBL" id="KAG2440679.1"/>
    </source>
</evidence>
<accession>A0A835T8B9</accession>
<feature type="compositionally biased region" description="Low complexity" evidence="8">
    <location>
        <begin position="288"/>
        <end position="302"/>
    </location>
</feature>
<dbReference type="Proteomes" id="UP000613740">
    <property type="component" value="Unassembled WGS sequence"/>
</dbReference>
<dbReference type="InterPro" id="IPR022684">
    <property type="entry name" value="Calpain_cysteine_protease"/>
</dbReference>
<gene>
    <name evidence="10" type="ORF">HYH02_010258</name>
</gene>
<name>A0A835T8B9_9CHLO</name>